<gene>
    <name evidence="1" type="ORF">LTS18_011795</name>
</gene>
<organism evidence="1 2">
    <name type="scientific">Coniosporium uncinatum</name>
    <dbReference type="NCBI Taxonomy" id="93489"/>
    <lineage>
        <taxon>Eukaryota</taxon>
        <taxon>Fungi</taxon>
        <taxon>Dikarya</taxon>
        <taxon>Ascomycota</taxon>
        <taxon>Pezizomycotina</taxon>
        <taxon>Dothideomycetes</taxon>
        <taxon>Dothideomycetes incertae sedis</taxon>
        <taxon>Coniosporium</taxon>
    </lineage>
</organism>
<proteinExistence type="predicted"/>
<name>A0ACC3CY42_9PEZI</name>
<reference evidence="1" key="1">
    <citation type="submission" date="2024-09" db="EMBL/GenBank/DDBJ databases">
        <title>Black Yeasts Isolated from many extreme environments.</title>
        <authorList>
            <person name="Coleine C."/>
            <person name="Stajich J.E."/>
            <person name="Selbmann L."/>
        </authorList>
    </citation>
    <scope>NUCLEOTIDE SEQUENCE</scope>
    <source>
        <strain evidence="1">CCFEE 5737</strain>
    </source>
</reference>
<sequence>MVVLDQSLDLNLLTAYLDSPSSGATYASRAAAIQALNIVLGKYSSARGYQIGGGQSDKRYYPLPGHALCEQVDLTGGLQALRGYYLSTKAAVGRIILNVNVSAAAFYPPVPLLELMRMYRQAHLGEPQFRMMKGLEDFLQGLRVETNYEKKIDDKTGKQSKDASGKPQTVRKVRTINCFAPAVRGPNGDEIRVVAADCTQVTFTQDNGNPISVAAYWQQAYGPLRNPTAPAINMGTDRSPIWVPPEVCTVLPGQPAGGLLSGVQTTEMLRFAARRPRENVQSLLTNGLAVLCLNNQTDLQTNFGINVDTKMIRVEARILPPPTVQYLNAPVVVKQQGQWNMIGKKFFRGAGFNKWACLAISTGNAPTTNLADVKTLMQKFQQAANSYGMRIGALNEQGAFNLTISEGDMRDDTKVHQKLDAMFDRIAKVNVQHLMIILPDKTKKFRAFVKFYCDVKYGINSQCVVKGTIDRQKSPDQYWANMALKTNLKHGGINWHVPVQNTPLDNRTILFGLDVTHPSPGSAGEAPSVAAITATVD</sequence>
<dbReference type="Proteomes" id="UP001186974">
    <property type="component" value="Unassembled WGS sequence"/>
</dbReference>
<accession>A0ACC3CY42</accession>
<feature type="non-terminal residue" evidence="1">
    <location>
        <position position="537"/>
    </location>
</feature>
<keyword evidence="2" id="KW-1185">Reference proteome</keyword>
<protein>
    <submittedName>
        <fullName evidence="1">Uncharacterized protein</fullName>
    </submittedName>
</protein>
<dbReference type="EMBL" id="JAWDJW010009800">
    <property type="protein sequence ID" value="KAK3055417.1"/>
    <property type="molecule type" value="Genomic_DNA"/>
</dbReference>
<comment type="caution">
    <text evidence="1">The sequence shown here is derived from an EMBL/GenBank/DDBJ whole genome shotgun (WGS) entry which is preliminary data.</text>
</comment>
<evidence type="ECO:0000313" key="2">
    <source>
        <dbReference type="Proteomes" id="UP001186974"/>
    </source>
</evidence>
<evidence type="ECO:0000313" key="1">
    <source>
        <dbReference type="EMBL" id="KAK3055417.1"/>
    </source>
</evidence>